<reference evidence="3 4" key="1">
    <citation type="journal article" date="2012" name="Proc. Natl. Acad. Sci. U.S.A.">
        <title>Gain and loss of multiple functionally related, horizontally transferred genes in the reduced genomes of two microsporidian parasites.</title>
        <authorList>
            <person name="Pombert J.-F."/>
            <person name="Selman M."/>
            <person name="Burki F."/>
            <person name="Bardell F.T."/>
            <person name="Farinelli L."/>
            <person name="Solter L.F."/>
            <person name="Whitman D.W."/>
            <person name="Weiss L.M."/>
            <person name="Corradi N."/>
            <person name="Keeling P.J."/>
        </authorList>
    </citation>
    <scope>NUCLEOTIDE SEQUENCE [LARGE SCALE GENOMIC DNA]</scope>
    <source>
        <strain evidence="3 4">SJ-2008</strain>
    </source>
</reference>
<dbReference type="RefSeq" id="XP_009265427.1">
    <property type="nucleotide sequence ID" value="XM_009267152.1"/>
</dbReference>
<dbReference type="VEuPathDB" id="MicrosporidiaDB:EROM_101150"/>
<dbReference type="InterPro" id="IPR002123">
    <property type="entry name" value="Plipid/glycerol_acylTrfase"/>
</dbReference>
<dbReference type="PANTHER" id="PTHR10983:SF16">
    <property type="entry name" value="LYSOCARDIOLIPIN ACYLTRANSFERASE 1"/>
    <property type="match status" value="1"/>
</dbReference>
<organism evidence="3 4">
    <name type="scientific">Encephalitozoon romaleae (strain SJ-2008)</name>
    <name type="common">Microsporidian parasite</name>
    <dbReference type="NCBI Taxonomy" id="1178016"/>
    <lineage>
        <taxon>Eukaryota</taxon>
        <taxon>Fungi</taxon>
        <taxon>Fungi incertae sedis</taxon>
        <taxon>Microsporidia</taxon>
        <taxon>Unikaryonidae</taxon>
        <taxon>Encephalitozoon</taxon>
    </lineage>
</organism>
<keyword evidence="1" id="KW-0812">Transmembrane</keyword>
<dbReference type="CDD" id="cd07990">
    <property type="entry name" value="LPLAT_LCLAT1-like"/>
    <property type="match status" value="1"/>
</dbReference>
<gene>
    <name evidence="3" type="ordered locus">EROM_101150</name>
</gene>
<protein>
    <submittedName>
        <fullName evidence="3">1-acyl-SN-glycerol-3-phosphate</fullName>
    </submittedName>
</protein>
<name>I7AGM6_ENCRO</name>
<proteinExistence type="predicted"/>
<accession>I7AGM6</accession>
<sequence>MAEVMRRVWNGMQFIIAMIVYFSYIIVGLIVVSVAKLVCCGEKSQRVLRKSAKVGWLHLTRAMFSRYFPQRVFIRYNPIILKRNRNVVISNHLTEYDWLFVCCVLHYLKRFEDLCIILKMSLRNIPLLGYGMKFFQFIFLNRKVSKDREIIMSGASRLKKEGKYDLLLFPEGTYIDKCSHPKSHKWSVEANVEVEGKGFDPEEVLIPRTTGFKILRENIRDDMEGVIDLTMIGNPYVKYPNDVFSYWDVIINKSQKVNFMFFLDYIPNNDGMDGDDFLLKLFEEKEKMISRFRKENGDRCIRSIDEFKNVADSLSRPETEHIDMEIELSSHWGPFFYVMFILVSGLLLGSAIRFCSK</sequence>
<dbReference type="EMBL" id="CP003529">
    <property type="protein sequence ID" value="AFN83930.1"/>
    <property type="molecule type" value="Genomic_DNA"/>
</dbReference>
<keyword evidence="1" id="KW-1133">Transmembrane helix</keyword>
<feature type="domain" description="Phospholipid/glycerol acyltransferase" evidence="2">
    <location>
        <begin position="86"/>
        <end position="213"/>
    </location>
</feature>
<feature type="transmembrane region" description="Helical" evidence="1">
    <location>
        <begin position="12"/>
        <end position="35"/>
    </location>
</feature>
<dbReference type="HOGENOM" id="CLU_041302_0_0_1"/>
<dbReference type="GO" id="GO:0012505">
    <property type="term" value="C:endomembrane system"/>
    <property type="evidence" value="ECO:0007669"/>
    <property type="project" value="TreeGrafter"/>
</dbReference>
<evidence type="ECO:0000313" key="4">
    <source>
        <dbReference type="Proteomes" id="UP000010094"/>
    </source>
</evidence>
<dbReference type="KEGG" id="ero:EROM_101150"/>
<dbReference type="GeneID" id="20564545"/>
<dbReference type="SUPFAM" id="SSF69593">
    <property type="entry name" value="Glycerol-3-phosphate (1)-acyltransferase"/>
    <property type="match status" value="1"/>
</dbReference>
<keyword evidence="4" id="KW-1185">Reference proteome</keyword>
<keyword evidence="1" id="KW-0472">Membrane</keyword>
<evidence type="ECO:0000259" key="2">
    <source>
        <dbReference type="SMART" id="SM00563"/>
    </source>
</evidence>
<feature type="transmembrane region" description="Helical" evidence="1">
    <location>
        <begin position="335"/>
        <end position="355"/>
    </location>
</feature>
<dbReference type="Pfam" id="PF01553">
    <property type="entry name" value="Acyltransferase"/>
    <property type="match status" value="1"/>
</dbReference>
<dbReference type="Proteomes" id="UP000010094">
    <property type="component" value="Chromosome X"/>
</dbReference>
<dbReference type="SMART" id="SM00563">
    <property type="entry name" value="PlsC"/>
    <property type="match status" value="1"/>
</dbReference>
<evidence type="ECO:0000313" key="3">
    <source>
        <dbReference type="EMBL" id="AFN83930.1"/>
    </source>
</evidence>
<dbReference type="GO" id="GO:0016746">
    <property type="term" value="F:acyltransferase activity"/>
    <property type="evidence" value="ECO:0007669"/>
    <property type="project" value="InterPro"/>
</dbReference>
<dbReference type="OrthoDB" id="189226at2759"/>
<evidence type="ECO:0000256" key="1">
    <source>
        <dbReference type="SAM" id="Phobius"/>
    </source>
</evidence>
<dbReference type="AlphaFoldDB" id="I7AGM6"/>
<dbReference type="PANTHER" id="PTHR10983">
    <property type="entry name" value="1-ACYLGLYCEROL-3-PHOSPHATE ACYLTRANSFERASE-RELATED"/>
    <property type="match status" value="1"/>
</dbReference>